<accession>A0ABR9FGL3</accession>
<protein>
    <submittedName>
        <fullName evidence="2">DUF4376 domain-containing protein</fullName>
    </submittedName>
</protein>
<proteinExistence type="predicted"/>
<feature type="domain" description="DUF4376" evidence="1">
    <location>
        <begin position="119"/>
        <end position="225"/>
    </location>
</feature>
<reference evidence="2 3" key="1">
    <citation type="submission" date="2020-07" db="EMBL/GenBank/DDBJ databases">
        <title>Halophilic bacteria isolated from french cheeses.</title>
        <authorList>
            <person name="Kothe C.I."/>
            <person name="Farah-Kraiem B."/>
            <person name="Renault P."/>
            <person name="Dridi B."/>
        </authorList>
    </citation>
    <scope>NUCLEOTIDE SEQUENCE [LARGE SCALE GENOMIC DNA]</scope>
    <source>
        <strain evidence="2 3">FME16</strain>
    </source>
</reference>
<evidence type="ECO:0000259" key="1">
    <source>
        <dbReference type="Pfam" id="PF14301"/>
    </source>
</evidence>
<organism evidence="2 3">
    <name type="scientific">Halomonas citrativorans</name>
    <dbReference type="NCBI Taxonomy" id="2742612"/>
    <lineage>
        <taxon>Bacteria</taxon>
        <taxon>Pseudomonadati</taxon>
        <taxon>Pseudomonadota</taxon>
        <taxon>Gammaproteobacteria</taxon>
        <taxon>Oceanospirillales</taxon>
        <taxon>Halomonadaceae</taxon>
        <taxon>Halomonas</taxon>
    </lineage>
</organism>
<evidence type="ECO:0000313" key="2">
    <source>
        <dbReference type="EMBL" id="MBE0405289.1"/>
    </source>
</evidence>
<dbReference type="EMBL" id="RRZC01000041">
    <property type="protein sequence ID" value="MBE0405289.1"/>
    <property type="molecule type" value="Genomic_DNA"/>
</dbReference>
<dbReference type="Pfam" id="PF14301">
    <property type="entry name" value="DUF4376"/>
    <property type="match status" value="1"/>
</dbReference>
<gene>
    <name evidence="2" type="ORF">EI163_17290</name>
</gene>
<sequence length="237" mass="26362">MQYYYSASENGFFVDTVNGSPTLNVPDPDFKWPMIEVPDPDHQGEGAAPLIEVRDDSVEPPMIDVPNPDCTLPGDAVEISDEYHQKLLAGQGHKRITADESGYPVLTDPPPISLDGLAEQKRAEIDAARDAAFAAGLEYDFNGETDVVQTRPQDQVNLLGLRAKAEAAIDQGATDQVMKFRGENNVTHYLTPDEMYTLTNDALAHIEGIYDHSWERKDAIDVALEDDDREKIEQLFW</sequence>
<keyword evidence="3" id="KW-1185">Reference proteome</keyword>
<name>A0ABR9FGL3_9GAMM</name>
<comment type="caution">
    <text evidence="2">The sequence shown here is derived from an EMBL/GenBank/DDBJ whole genome shotgun (WGS) entry which is preliminary data.</text>
</comment>
<dbReference type="InterPro" id="IPR025484">
    <property type="entry name" value="DUF4376"/>
</dbReference>
<dbReference type="Proteomes" id="UP000754821">
    <property type="component" value="Unassembled WGS sequence"/>
</dbReference>
<evidence type="ECO:0000313" key="3">
    <source>
        <dbReference type="Proteomes" id="UP000754821"/>
    </source>
</evidence>
<dbReference type="RefSeq" id="WP_192528691.1">
    <property type="nucleotide sequence ID" value="NZ_RRZC01000041.1"/>
</dbReference>